<reference evidence="2 3" key="1">
    <citation type="submission" date="2016-10" db="EMBL/GenBank/DDBJ databases">
        <authorList>
            <person name="de Groot N.N."/>
        </authorList>
    </citation>
    <scope>NUCLEOTIDE SEQUENCE [LARGE SCALE GENOMIC DNA]</scope>
    <source>
        <strain evidence="2 3">DSM 21668</strain>
    </source>
</reference>
<protein>
    <submittedName>
        <fullName evidence="2">Glycosyltransferase, GT2 family</fullName>
    </submittedName>
</protein>
<keyword evidence="3" id="KW-1185">Reference proteome</keyword>
<keyword evidence="2" id="KW-0808">Transferase</keyword>
<evidence type="ECO:0000259" key="1">
    <source>
        <dbReference type="Pfam" id="PF00535"/>
    </source>
</evidence>
<dbReference type="InterPro" id="IPR001173">
    <property type="entry name" value="Glyco_trans_2-like"/>
</dbReference>
<sequence length="317" mass="36158">MRHTTPLVSVICLCYNHGRFVADCLESVYTQSYPNIELIIVDDASKDDSASRIHALMRSGDYFIQNCENLGICRSFNLGLARARGKYIVDLACDDILPQHSIASQVAILEQSSLQTGAVFGDAILIEENGRPIGTWYERDDEGRLLQQVPSGDVFRNVLAETPILMGTSMTRKAVFDELDGYDEELVYEDFDFLVRATRNWHYLFVDQPWMIYRQVAGSDSKQQLKKRTAHLESTWKVCRKAAALVRTEEEKAALVARLRNCLKQCFLLDYFELAEPFATLHREFRPLNTVSALILAACKLRIPGNWLYRLYLKGKS</sequence>
<gene>
    <name evidence="2" type="ORF">SAMN04488090_3517</name>
</gene>
<dbReference type="STRING" id="563176.SAMN04488090_3517"/>
<dbReference type="OrthoDB" id="396512at2"/>
<feature type="domain" description="Glycosyltransferase 2-like" evidence="1">
    <location>
        <begin position="9"/>
        <end position="112"/>
    </location>
</feature>
<dbReference type="InterPro" id="IPR029044">
    <property type="entry name" value="Nucleotide-diphossugar_trans"/>
</dbReference>
<evidence type="ECO:0000313" key="3">
    <source>
        <dbReference type="Proteomes" id="UP000198901"/>
    </source>
</evidence>
<name>A0A1G9TDP9_9BACT</name>
<dbReference type="PANTHER" id="PTHR22916">
    <property type="entry name" value="GLYCOSYLTRANSFERASE"/>
    <property type="match status" value="1"/>
</dbReference>
<dbReference type="RefSeq" id="WP_093205156.1">
    <property type="nucleotide sequence ID" value="NZ_FNGS01000006.1"/>
</dbReference>
<dbReference type="SUPFAM" id="SSF53448">
    <property type="entry name" value="Nucleotide-diphospho-sugar transferases"/>
    <property type="match status" value="1"/>
</dbReference>
<dbReference type="Pfam" id="PF00535">
    <property type="entry name" value="Glycos_transf_2"/>
    <property type="match status" value="1"/>
</dbReference>
<dbReference type="EMBL" id="FNGS01000006">
    <property type="protein sequence ID" value="SDM45714.1"/>
    <property type="molecule type" value="Genomic_DNA"/>
</dbReference>
<accession>A0A1G9TDP9</accession>
<dbReference type="Gene3D" id="3.90.550.10">
    <property type="entry name" value="Spore Coat Polysaccharide Biosynthesis Protein SpsA, Chain A"/>
    <property type="match status" value="1"/>
</dbReference>
<organism evidence="2 3">
    <name type="scientific">Siphonobacter aquaeclarae</name>
    <dbReference type="NCBI Taxonomy" id="563176"/>
    <lineage>
        <taxon>Bacteria</taxon>
        <taxon>Pseudomonadati</taxon>
        <taxon>Bacteroidota</taxon>
        <taxon>Cytophagia</taxon>
        <taxon>Cytophagales</taxon>
        <taxon>Cytophagaceae</taxon>
        <taxon>Siphonobacter</taxon>
    </lineage>
</organism>
<dbReference type="PANTHER" id="PTHR22916:SF3">
    <property type="entry name" value="UDP-GLCNAC:BETAGAL BETA-1,3-N-ACETYLGLUCOSAMINYLTRANSFERASE-LIKE PROTEIN 1"/>
    <property type="match status" value="1"/>
</dbReference>
<dbReference type="Proteomes" id="UP000198901">
    <property type="component" value="Unassembled WGS sequence"/>
</dbReference>
<dbReference type="AlphaFoldDB" id="A0A1G9TDP9"/>
<dbReference type="GO" id="GO:0016758">
    <property type="term" value="F:hexosyltransferase activity"/>
    <property type="evidence" value="ECO:0007669"/>
    <property type="project" value="UniProtKB-ARBA"/>
</dbReference>
<evidence type="ECO:0000313" key="2">
    <source>
        <dbReference type="EMBL" id="SDM45714.1"/>
    </source>
</evidence>
<proteinExistence type="predicted"/>